<dbReference type="OrthoDB" id="77548at2759"/>
<keyword evidence="2" id="KW-0812">Transmembrane</keyword>
<reference evidence="4 5" key="1">
    <citation type="journal article" date="2013" name="PLoS Genet.">
        <title>Distinctive expansion of potential virulence genes in the genome of the oomycete fish pathogen Saprolegnia parasitica.</title>
        <authorList>
            <person name="Jiang R.H."/>
            <person name="de Bruijn I."/>
            <person name="Haas B.J."/>
            <person name="Belmonte R."/>
            <person name="Lobach L."/>
            <person name="Christie J."/>
            <person name="van den Ackerveken G."/>
            <person name="Bottin A."/>
            <person name="Bulone V."/>
            <person name="Diaz-Moreno S.M."/>
            <person name="Dumas B."/>
            <person name="Fan L."/>
            <person name="Gaulin E."/>
            <person name="Govers F."/>
            <person name="Grenville-Briggs L.J."/>
            <person name="Horner N.R."/>
            <person name="Levin J.Z."/>
            <person name="Mammella M."/>
            <person name="Meijer H.J."/>
            <person name="Morris P."/>
            <person name="Nusbaum C."/>
            <person name="Oome S."/>
            <person name="Phillips A.J."/>
            <person name="van Rooyen D."/>
            <person name="Rzeszutek E."/>
            <person name="Saraiva M."/>
            <person name="Secombes C.J."/>
            <person name="Seidl M.F."/>
            <person name="Snel B."/>
            <person name="Stassen J.H."/>
            <person name="Sykes S."/>
            <person name="Tripathy S."/>
            <person name="van den Berg H."/>
            <person name="Vega-Arreguin J.C."/>
            <person name="Wawra S."/>
            <person name="Young S.K."/>
            <person name="Zeng Q."/>
            <person name="Dieguez-Uribeondo J."/>
            <person name="Russ C."/>
            <person name="Tyler B.M."/>
            <person name="van West P."/>
        </authorList>
    </citation>
    <scope>NUCLEOTIDE SEQUENCE [LARGE SCALE GENOMIC DNA]</scope>
    <source>
        <strain evidence="4 5">CBS 223.65</strain>
    </source>
</reference>
<gene>
    <name evidence="4" type="ORF">SPRG_13225</name>
</gene>
<evidence type="ECO:0000313" key="5">
    <source>
        <dbReference type="Proteomes" id="UP000030745"/>
    </source>
</evidence>
<dbReference type="RefSeq" id="XP_012207989.1">
    <property type="nucleotide sequence ID" value="XM_012352599.1"/>
</dbReference>
<keyword evidence="2" id="KW-1133">Transmembrane helix</keyword>
<evidence type="ECO:0008006" key="6">
    <source>
        <dbReference type="Google" id="ProtNLM"/>
    </source>
</evidence>
<dbReference type="Proteomes" id="UP000030745">
    <property type="component" value="Unassembled WGS sequence"/>
</dbReference>
<name>A0A067BWW7_SAPPC</name>
<accession>A0A067BWW7</accession>
<sequence>MRNCDAAANRLMHLLAAMVLLCASNCARADVCATATTCLANGVAACTTNCPPCIYSTGGSFTCFEPIASGCPFGVPLAVCNGKGIFMSAPATTSSTPVTTPTTIPSPSATPTPMTSLRMTTTPPTASPLNQTASIATPAASNATSTNTTTSTTPSGTIFGVIGCAIATILLLGCLAYQRNAAQQKNRNNSWTSPTTHPSFLMTMDAPPKTKGVNETTVAQRGLVAPATTPYAKQDRSFTMSRSSTSTDAERRDSLVSIQSTSSNGYSQSLFGRTKEVVIGSSVSSSVSSVSSIFEIGRQHDRDVLNDSFITSGHIAEEEDDEPWGQKRDSVVIMDDGHHVLMESHGDDDEDDVFDKSVDDMRETRTSVRLFSECSVLSDMSDMPDFGTARI</sequence>
<dbReference type="AlphaFoldDB" id="A0A067BWW7"/>
<feature type="region of interest" description="Disordered" evidence="1">
    <location>
        <begin position="233"/>
        <end position="253"/>
    </location>
</feature>
<evidence type="ECO:0000256" key="3">
    <source>
        <dbReference type="SAM" id="SignalP"/>
    </source>
</evidence>
<keyword evidence="2" id="KW-0472">Membrane</keyword>
<keyword evidence="5" id="KW-1185">Reference proteome</keyword>
<protein>
    <recommendedName>
        <fullName evidence="6">TNFR-Cys domain-containing protein</fullName>
    </recommendedName>
</protein>
<evidence type="ECO:0000313" key="4">
    <source>
        <dbReference type="EMBL" id="KDO21335.1"/>
    </source>
</evidence>
<feature type="compositionally biased region" description="Polar residues" evidence="1">
    <location>
        <begin position="117"/>
        <end position="131"/>
    </location>
</feature>
<keyword evidence="3" id="KW-0732">Signal</keyword>
<feature type="region of interest" description="Disordered" evidence="1">
    <location>
        <begin position="91"/>
        <end position="131"/>
    </location>
</feature>
<feature type="transmembrane region" description="Helical" evidence="2">
    <location>
        <begin position="158"/>
        <end position="177"/>
    </location>
</feature>
<feature type="compositionally biased region" description="Low complexity" evidence="1">
    <location>
        <begin position="237"/>
        <end position="247"/>
    </location>
</feature>
<evidence type="ECO:0000256" key="2">
    <source>
        <dbReference type="SAM" id="Phobius"/>
    </source>
</evidence>
<proteinExistence type="predicted"/>
<dbReference type="GeneID" id="24135123"/>
<dbReference type="VEuPathDB" id="FungiDB:SPRG_13225"/>
<evidence type="ECO:0000256" key="1">
    <source>
        <dbReference type="SAM" id="MobiDB-lite"/>
    </source>
</evidence>
<feature type="signal peptide" evidence="3">
    <location>
        <begin position="1"/>
        <end position="29"/>
    </location>
</feature>
<dbReference type="KEGG" id="spar:SPRG_13225"/>
<dbReference type="OMA" id="WTSPTTH"/>
<organism evidence="4 5">
    <name type="scientific">Saprolegnia parasitica (strain CBS 223.65)</name>
    <dbReference type="NCBI Taxonomy" id="695850"/>
    <lineage>
        <taxon>Eukaryota</taxon>
        <taxon>Sar</taxon>
        <taxon>Stramenopiles</taxon>
        <taxon>Oomycota</taxon>
        <taxon>Saprolegniomycetes</taxon>
        <taxon>Saprolegniales</taxon>
        <taxon>Saprolegniaceae</taxon>
        <taxon>Saprolegnia</taxon>
    </lineage>
</organism>
<feature type="chain" id="PRO_5001637984" description="TNFR-Cys domain-containing protein" evidence="3">
    <location>
        <begin position="30"/>
        <end position="391"/>
    </location>
</feature>
<dbReference type="EMBL" id="KK583290">
    <property type="protein sequence ID" value="KDO21335.1"/>
    <property type="molecule type" value="Genomic_DNA"/>
</dbReference>
<feature type="compositionally biased region" description="Low complexity" evidence="1">
    <location>
        <begin position="91"/>
        <end position="116"/>
    </location>
</feature>